<comment type="caution">
    <text evidence="1">The sequence shown here is derived from an EMBL/GenBank/DDBJ whole genome shotgun (WGS) entry which is preliminary data.</text>
</comment>
<dbReference type="Gene3D" id="2.180.10.10">
    <property type="entry name" value="RHS repeat-associated core"/>
    <property type="match status" value="1"/>
</dbReference>
<proteinExistence type="predicted"/>
<organism evidence="1 2">
    <name type="scientific">Flavobacterium pectinovorum</name>
    <dbReference type="NCBI Taxonomy" id="29533"/>
    <lineage>
        <taxon>Bacteria</taxon>
        <taxon>Pseudomonadati</taxon>
        <taxon>Bacteroidota</taxon>
        <taxon>Flavobacteriia</taxon>
        <taxon>Flavobacteriales</taxon>
        <taxon>Flavobacteriaceae</taxon>
        <taxon>Flavobacterium</taxon>
    </lineage>
</organism>
<name>A0A502EDN8_9FLAO</name>
<accession>A0A502EDN8</accession>
<protein>
    <submittedName>
        <fullName evidence="1">Uncharacterized protein</fullName>
    </submittedName>
</protein>
<sequence length="294" mass="35299">MEAFNSEGILHRRNERWYNENNKIEKEKLGFETFCYQYGEDQRLLSIKKFDSENNIENSIKYSYVEDYEYRKFFNSSGILLSLYITRFNDAKKPLRTIYFEKPDHDFAGAEESEGYKEFFEMMKIFGFDVDGNKVDTKISMRFLVEEIVFEYDQFGNMISEEKYDYDRESVADKLVFRGGDYNYYNENNLLIKYHSFEIKTDWDDELCCLYDYVLDEKGVIIEKSTDSGFNKVMEKFNYNSEGTLISYIENRNDGEEIKEILYDDFSNKVSEIAESNFDGEYEKESTEYEIEYY</sequence>
<gene>
    <name evidence="1" type="ORF">EAH81_21905</name>
</gene>
<dbReference type="Proteomes" id="UP000319700">
    <property type="component" value="Unassembled WGS sequence"/>
</dbReference>
<dbReference type="EMBL" id="RCZH01000017">
    <property type="protein sequence ID" value="TPG35414.1"/>
    <property type="molecule type" value="Genomic_DNA"/>
</dbReference>
<reference evidence="1 2" key="1">
    <citation type="journal article" date="2019" name="Environ. Microbiol.">
        <title>Species interactions and distinct microbial communities in high Arctic permafrost affected cryosols are associated with the CH4 and CO2 gas fluxes.</title>
        <authorList>
            <person name="Altshuler I."/>
            <person name="Hamel J."/>
            <person name="Turney S."/>
            <person name="Magnuson E."/>
            <person name="Levesque R."/>
            <person name="Greer C."/>
            <person name="Whyte L.G."/>
        </authorList>
    </citation>
    <scope>NUCLEOTIDE SEQUENCE [LARGE SCALE GENOMIC DNA]</scope>
    <source>
        <strain evidence="1 2">42</strain>
    </source>
</reference>
<dbReference type="RefSeq" id="WP_140511075.1">
    <property type="nucleotide sequence ID" value="NZ_RCZH01000017.1"/>
</dbReference>
<dbReference type="OrthoDB" id="1361960at2"/>
<evidence type="ECO:0000313" key="2">
    <source>
        <dbReference type="Proteomes" id="UP000319700"/>
    </source>
</evidence>
<keyword evidence="2" id="KW-1185">Reference proteome</keyword>
<evidence type="ECO:0000313" key="1">
    <source>
        <dbReference type="EMBL" id="TPG35414.1"/>
    </source>
</evidence>
<dbReference type="AlphaFoldDB" id="A0A502EDN8"/>